<protein>
    <submittedName>
        <fullName evidence="3">Uncharacterized protein</fullName>
    </submittedName>
</protein>
<feature type="transmembrane region" description="Helical" evidence="1">
    <location>
        <begin position="7"/>
        <end position="26"/>
    </location>
</feature>
<keyword evidence="1" id="KW-0472">Membrane</keyword>
<feature type="transmembrane region" description="Helical" evidence="1">
    <location>
        <begin position="62"/>
        <end position="81"/>
    </location>
</feature>
<name>A0A0M3HIG5_ASCLU</name>
<dbReference type="AlphaFoldDB" id="A0A0M3HIG5"/>
<keyword evidence="1" id="KW-0812">Transmembrane</keyword>
<proteinExistence type="predicted"/>
<keyword evidence="2" id="KW-1185">Reference proteome</keyword>
<dbReference type="Proteomes" id="UP000036681">
    <property type="component" value="Unplaced"/>
</dbReference>
<evidence type="ECO:0000313" key="2">
    <source>
        <dbReference type="Proteomes" id="UP000036681"/>
    </source>
</evidence>
<evidence type="ECO:0000313" key="3">
    <source>
        <dbReference type="WBParaSite" id="ALUE_0000131001-mRNA-1"/>
    </source>
</evidence>
<sequence>MTINECLIYITFLLISTTGLLPWNLFMNAHEYFHYKLRNVTNDIVNMTIITDPTELQRSYEGWLTITGGISCLFGSLFNFLTTERFHLKILSLNNRIYFSINH</sequence>
<keyword evidence="1" id="KW-1133">Transmembrane helix</keyword>
<evidence type="ECO:0000256" key="1">
    <source>
        <dbReference type="SAM" id="Phobius"/>
    </source>
</evidence>
<accession>A0A0M3HIG5</accession>
<organism evidence="2 3">
    <name type="scientific">Ascaris lumbricoides</name>
    <name type="common">Giant roundworm</name>
    <dbReference type="NCBI Taxonomy" id="6252"/>
    <lineage>
        <taxon>Eukaryota</taxon>
        <taxon>Metazoa</taxon>
        <taxon>Ecdysozoa</taxon>
        <taxon>Nematoda</taxon>
        <taxon>Chromadorea</taxon>
        <taxon>Rhabditida</taxon>
        <taxon>Spirurina</taxon>
        <taxon>Ascaridomorpha</taxon>
        <taxon>Ascaridoidea</taxon>
        <taxon>Ascarididae</taxon>
        <taxon>Ascaris</taxon>
    </lineage>
</organism>
<reference evidence="3" key="1">
    <citation type="submission" date="2017-02" db="UniProtKB">
        <authorList>
            <consortium name="WormBaseParasite"/>
        </authorList>
    </citation>
    <scope>IDENTIFICATION</scope>
</reference>
<dbReference type="WBParaSite" id="ALUE_0000131001-mRNA-1">
    <property type="protein sequence ID" value="ALUE_0000131001-mRNA-1"/>
    <property type="gene ID" value="ALUE_0000131001"/>
</dbReference>